<proteinExistence type="predicted"/>
<organism evidence="1 2">
    <name type="scientific">Candidatus Nitrosocosmicus franklandianus</name>
    <dbReference type="NCBI Taxonomy" id="1798806"/>
    <lineage>
        <taxon>Archaea</taxon>
        <taxon>Nitrososphaerota</taxon>
        <taxon>Nitrososphaeria</taxon>
        <taxon>Nitrososphaerales</taxon>
        <taxon>Nitrososphaeraceae</taxon>
        <taxon>Candidatus Nitrosocosmicus</taxon>
    </lineage>
</organism>
<dbReference type="KEGG" id="nfn:NFRAN_1041"/>
<evidence type="ECO:0000313" key="1">
    <source>
        <dbReference type="EMBL" id="VFJ13363.1"/>
    </source>
</evidence>
<evidence type="ECO:0000313" key="2">
    <source>
        <dbReference type="Proteomes" id="UP000294299"/>
    </source>
</evidence>
<dbReference type="AlphaFoldDB" id="A0A484I9D3"/>
<sequence length="59" mass="6693">MMIFCNDGINLLKLNSMGPEILVFVNFVVKRNNNPLIFFVVNYANLNDSIFEQIGLDGI</sequence>
<gene>
    <name evidence="1" type="ORF">NFRAN_1041</name>
</gene>
<dbReference type="EMBL" id="LR216287">
    <property type="protein sequence ID" value="VFJ13363.1"/>
    <property type="molecule type" value="Genomic_DNA"/>
</dbReference>
<reference evidence="1 2" key="1">
    <citation type="submission" date="2019-02" db="EMBL/GenBank/DDBJ databases">
        <authorList>
            <person name="Lehtovirta-Morley E L."/>
        </authorList>
    </citation>
    <scope>NUCLEOTIDE SEQUENCE [LARGE SCALE GENOMIC DNA]</scope>
    <source>
        <strain evidence="1">NFRAN1</strain>
    </source>
</reference>
<name>A0A484I9D3_9ARCH</name>
<accession>A0A484I9D3</accession>
<dbReference type="Proteomes" id="UP000294299">
    <property type="component" value="Chromosome NFRAN"/>
</dbReference>
<keyword evidence="2" id="KW-1185">Reference proteome</keyword>
<protein>
    <submittedName>
        <fullName evidence="1">Uncharacterized protein</fullName>
    </submittedName>
</protein>